<dbReference type="HAMAP" id="MF_00150">
    <property type="entry name" value="ArgC_type1"/>
    <property type="match status" value="1"/>
</dbReference>
<dbReference type="InterPro" id="IPR000534">
    <property type="entry name" value="Semialdehyde_DH_NAD-bd"/>
</dbReference>
<evidence type="ECO:0000256" key="3">
    <source>
        <dbReference type="ARBA" id="ARBA00022857"/>
    </source>
</evidence>
<protein>
    <recommendedName>
        <fullName evidence="5">N-acetyl-gamma-glutamyl-phosphate reductase</fullName>
        <shortName evidence="5">AGPR</shortName>
        <ecNumber evidence="5">1.2.1.38</ecNumber>
    </recommendedName>
    <alternativeName>
        <fullName evidence="5">N-acetyl-glutamate semialdehyde dehydrogenase</fullName>
        <shortName evidence="5">NAGSA dehydrogenase</shortName>
    </alternativeName>
</protein>
<dbReference type="Gene3D" id="3.40.50.720">
    <property type="entry name" value="NAD(P)-binding Rossmann-like Domain"/>
    <property type="match status" value="1"/>
</dbReference>
<gene>
    <name evidence="5 7" type="primary">argC</name>
    <name evidence="7" type="ORF">PS467_10015</name>
</gene>
<comment type="subcellular location">
    <subcellularLocation>
        <location evidence="5">Cytoplasm</location>
    </subcellularLocation>
</comment>
<dbReference type="InterPro" id="IPR000706">
    <property type="entry name" value="AGPR_type-1"/>
</dbReference>
<dbReference type="EC" id="1.2.1.38" evidence="5"/>
<dbReference type="Proteomes" id="UP001305606">
    <property type="component" value="Chromosome"/>
</dbReference>
<comment type="function">
    <text evidence="5">Catalyzes the NADPH-dependent reduction of N-acetyl-5-glutamyl phosphate to yield N-acetyl-L-glutamate 5-semialdehyde.</text>
</comment>
<sequence length="346" mass="37233">MADNDRLRVAVLGASGYTGAELVRLLLDHPRVELAYLSSERYSGLPITSVLAGVRNHPAAAGLRFQPLDACDEVDVAFGCLPTGALPPRMPKLSERAERVINLAGDFRLTDPEEAAAHYPESAGWDQPFHYFVPEFSPPPADARFINLPGCMAVTTLYALQPLVAADLVGDEVVVDAKTGASGSGAKSSEHPAERIGNFRVHKPFGHRHAPEIVQALHTFSGRAPRLRFSTYSLDVSRGILISAYGPLRPEVSRLDVKRAYGKTYAKTPFVRVRTALKTPGDFPMLKSVVGSNMAEVAVSVREDRFVAVAALDNLLKGAAGQAVQALNLLHGFEQSTALPFTAVTP</sequence>
<keyword evidence="5" id="KW-0963">Cytoplasm</keyword>
<name>A0ABY9USW3_9ACTN</name>
<keyword evidence="4 5" id="KW-0560">Oxidoreductase</keyword>
<dbReference type="PANTHER" id="PTHR32338:SF10">
    <property type="entry name" value="N-ACETYL-GAMMA-GLUTAMYL-PHOSPHATE REDUCTASE, CHLOROPLASTIC-RELATED"/>
    <property type="match status" value="1"/>
</dbReference>
<dbReference type="InterPro" id="IPR058924">
    <property type="entry name" value="AGPR_dimerisation_dom"/>
</dbReference>
<dbReference type="InterPro" id="IPR050085">
    <property type="entry name" value="AGPR"/>
</dbReference>
<proteinExistence type="inferred from homology"/>
<dbReference type="InterPro" id="IPR036291">
    <property type="entry name" value="NAD(P)-bd_dom_sf"/>
</dbReference>
<dbReference type="Pfam" id="PF22698">
    <property type="entry name" value="Semialdhyde_dhC_1"/>
    <property type="match status" value="1"/>
</dbReference>
<accession>A0ABY9USW3</accession>
<dbReference type="Gene3D" id="3.30.360.10">
    <property type="entry name" value="Dihydrodipicolinate Reductase, domain 2"/>
    <property type="match status" value="1"/>
</dbReference>
<keyword evidence="8" id="KW-1185">Reference proteome</keyword>
<evidence type="ECO:0000259" key="6">
    <source>
        <dbReference type="SMART" id="SM00859"/>
    </source>
</evidence>
<dbReference type="SUPFAM" id="SSF51735">
    <property type="entry name" value="NAD(P)-binding Rossmann-fold domains"/>
    <property type="match status" value="1"/>
</dbReference>
<reference evidence="7 8" key="1">
    <citation type="submission" date="2023-02" db="EMBL/GenBank/DDBJ databases">
        <title>Streptomyces sp. SCA4-21 with antifungal activity against Fusarium oxysporum f. sp. cubense, Streptomyces sp. SCA2-17 with antifungal activity against Fusarium oxysporum f. sp. cubense.</title>
        <authorList>
            <person name="Qi D."/>
        </authorList>
    </citation>
    <scope>NUCLEOTIDE SEQUENCE [LARGE SCALE GENOMIC DNA]</scope>
    <source>
        <strain evidence="7 8">SCA4-21</strain>
    </source>
</reference>
<evidence type="ECO:0000256" key="1">
    <source>
        <dbReference type="ARBA" id="ARBA00022571"/>
    </source>
</evidence>
<dbReference type="NCBIfam" id="TIGR01850">
    <property type="entry name" value="argC"/>
    <property type="match status" value="1"/>
</dbReference>
<dbReference type="SUPFAM" id="SSF55347">
    <property type="entry name" value="Glyceraldehyde-3-phosphate dehydrogenase-like, C-terminal domain"/>
    <property type="match status" value="1"/>
</dbReference>
<feature type="active site" evidence="5">
    <location>
        <position position="151"/>
    </location>
</feature>
<comment type="similarity">
    <text evidence="5">Belongs to the NAGSA dehydrogenase family. Type 1 subfamily.</text>
</comment>
<comment type="pathway">
    <text evidence="5">Amino-acid biosynthesis; L-arginine biosynthesis; N(2)-acetyl-L-ornithine from L-glutamate: step 3/4.</text>
</comment>
<evidence type="ECO:0000256" key="2">
    <source>
        <dbReference type="ARBA" id="ARBA00022605"/>
    </source>
</evidence>
<evidence type="ECO:0000313" key="8">
    <source>
        <dbReference type="Proteomes" id="UP001305606"/>
    </source>
</evidence>
<keyword evidence="3 5" id="KW-0521">NADP</keyword>
<evidence type="ECO:0000256" key="4">
    <source>
        <dbReference type="ARBA" id="ARBA00023002"/>
    </source>
</evidence>
<dbReference type="CDD" id="cd17895">
    <property type="entry name" value="AGPR_1_N"/>
    <property type="match status" value="1"/>
</dbReference>
<comment type="catalytic activity">
    <reaction evidence="5">
        <text>N-acetyl-L-glutamate 5-semialdehyde + phosphate + NADP(+) = N-acetyl-L-glutamyl 5-phosphate + NADPH + H(+)</text>
        <dbReference type="Rhea" id="RHEA:21588"/>
        <dbReference type="ChEBI" id="CHEBI:15378"/>
        <dbReference type="ChEBI" id="CHEBI:29123"/>
        <dbReference type="ChEBI" id="CHEBI:43474"/>
        <dbReference type="ChEBI" id="CHEBI:57783"/>
        <dbReference type="ChEBI" id="CHEBI:57936"/>
        <dbReference type="ChEBI" id="CHEBI:58349"/>
        <dbReference type="EC" id="1.2.1.38"/>
    </reaction>
</comment>
<dbReference type="GO" id="GO:0003942">
    <property type="term" value="F:N-acetyl-gamma-glutamyl-phosphate reductase activity"/>
    <property type="evidence" value="ECO:0007669"/>
    <property type="project" value="UniProtKB-EC"/>
</dbReference>
<evidence type="ECO:0000256" key="5">
    <source>
        <dbReference type="HAMAP-Rule" id="MF_00150"/>
    </source>
</evidence>
<evidence type="ECO:0000313" key="7">
    <source>
        <dbReference type="EMBL" id="WNE95646.1"/>
    </source>
</evidence>
<dbReference type="RefSeq" id="WP_311034965.1">
    <property type="nucleotide sequence ID" value="NZ_CP117522.1"/>
</dbReference>
<dbReference type="PANTHER" id="PTHR32338">
    <property type="entry name" value="N-ACETYL-GAMMA-GLUTAMYL-PHOSPHATE REDUCTASE, CHLOROPLASTIC-RELATED-RELATED"/>
    <property type="match status" value="1"/>
</dbReference>
<keyword evidence="1 5" id="KW-0055">Arginine biosynthesis</keyword>
<keyword evidence="2 5" id="KW-0028">Amino-acid biosynthesis</keyword>
<feature type="domain" description="Semialdehyde dehydrogenase NAD-binding" evidence="6">
    <location>
        <begin position="8"/>
        <end position="144"/>
    </location>
</feature>
<dbReference type="CDD" id="cd23939">
    <property type="entry name" value="AGPR_1_C_LysY"/>
    <property type="match status" value="1"/>
</dbReference>
<organism evidence="7 8">
    <name type="scientific">Streptomyces luomodiensis</name>
    <dbReference type="NCBI Taxonomy" id="3026192"/>
    <lineage>
        <taxon>Bacteria</taxon>
        <taxon>Bacillati</taxon>
        <taxon>Actinomycetota</taxon>
        <taxon>Actinomycetes</taxon>
        <taxon>Kitasatosporales</taxon>
        <taxon>Streptomycetaceae</taxon>
        <taxon>Streptomyces</taxon>
    </lineage>
</organism>
<dbReference type="SMART" id="SM00859">
    <property type="entry name" value="Semialdhyde_dh"/>
    <property type="match status" value="1"/>
</dbReference>
<dbReference type="EMBL" id="CP117522">
    <property type="protein sequence ID" value="WNE95646.1"/>
    <property type="molecule type" value="Genomic_DNA"/>
</dbReference>
<dbReference type="Pfam" id="PF01118">
    <property type="entry name" value="Semialdhyde_dh"/>
    <property type="match status" value="1"/>
</dbReference>